<evidence type="ECO:0000256" key="1">
    <source>
        <dbReference type="SAM" id="MobiDB-lite"/>
    </source>
</evidence>
<keyword evidence="3" id="KW-1185">Reference proteome</keyword>
<dbReference type="AlphaFoldDB" id="A0A5B7E708"/>
<feature type="region of interest" description="Disordered" evidence="1">
    <location>
        <begin position="1"/>
        <end position="48"/>
    </location>
</feature>
<proteinExistence type="predicted"/>
<dbReference type="Proteomes" id="UP000324222">
    <property type="component" value="Unassembled WGS sequence"/>
</dbReference>
<name>A0A5B7E708_PORTR</name>
<accession>A0A5B7E708</accession>
<feature type="compositionally biased region" description="Polar residues" evidence="1">
    <location>
        <begin position="71"/>
        <end position="87"/>
    </location>
</feature>
<protein>
    <submittedName>
        <fullName evidence="2">Uncharacterized protein</fullName>
    </submittedName>
</protein>
<feature type="compositionally biased region" description="Basic and acidic residues" evidence="1">
    <location>
        <begin position="23"/>
        <end position="34"/>
    </location>
</feature>
<sequence length="100" mass="11250">MKTSLKNTVPCTRADSQDEEELRDTVRLEVKGDKEEDEEEEENGMGLRHFGVRKDTKWFLGLFQTSSQNCDVEGVTSDTSSTLTTGIERQETPPVMIPAL</sequence>
<gene>
    <name evidence="2" type="ORF">E2C01_022809</name>
</gene>
<organism evidence="2 3">
    <name type="scientific">Portunus trituberculatus</name>
    <name type="common">Swimming crab</name>
    <name type="synonym">Neptunus trituberculatus</name>
    <dbReference type="NCBI Taxonomy" id="210409"/>
    <lineage>
        <taxon>Eukaryota</taxon>
        <taxon>Metazoa</taxon>
        <taxon>Ecdysozoa</taxon>
        <taxon>Arthropoda</taxon>
        <taxon>Crustacea</taxon>
        <taxon>Multicrustacea</taxon>
        <taxon>Malacostraca</taxon>
        <taxon>Eumalacostraca</taxon>
        <taxon>Eucarida</taxon>
        <taxon>Decapoda</taxon>
        <taxon>Pleocyemata</taxon>
        <taxon>Brachyura</taxon>
        <taxon>Eubrachyura</taxon>
        <taxon>Portunoidea</taxon>
        <taxon>Portunidae</taxon>
        <taxon>Portuninae</taxon>
        <taxon>Portunus</taxon>
    </lineage>
</organism>
<evidence type="ECO:0000313" key="3">
    <source>
        <dbReference type="Proteomes" id="UP000324222"/>
    </source>
</evidence>
<dbReference type="EMBL" id="VSRR010002093">
    <property type="protein sequence ID" value="MPC29568.1"/>
    <property type="molecule type" value="Genomic_DNA"/>
</dbReference>
<feature type="region of interest" description="Disordered" evidence="1">
    <location>
        <begin position="71"/>
        <end position="100"/>
    </location>
</feature>
<feature type="compositionally biased region" description="Polar residues" evidence="1">
    <location>
        <begin position="1"/>
        <end position="10"/>
    </location>
</feature>
<comment type="caution">
    <text evidence="2">The sequence shown here is derived from an EMBL/GenBank/DDBJ whole genome shotgun (WGS) entry which is preliminary data.</text>
</comment>
<reference evidence="2 3" key="1">
    <citation type="submission" date="2019-05" db="EMBL/GenBank/DDBJ databases">
        <title>Another draft genome of Portunus trituberculatus and its Hox gene families provides insights of decapod evolution.</title>
        <authorList>
            <person name="Jeong J.-H."/>
            <person name="Song I."/>
            <person name="Kim S."/>
            <person name="Choi T."/>
            <person name="Kim D."/>
            <person name="Ryu S."/>
            <person name="Kim W."/>
        </authorList>
    </citation>
    <scope>NUCLEOTIDE SEQUENCE [LARGE SCALE GENOMIC DNA]</scope>
    <source>
        <tissue evidence="2">Muscle</tissue>
    </source>
</reference>
<evidence type="ECO:0000313" key="2">
    <source>
        <dbReference type="EMBL" id="MPC29568.1"/>
    </source>
</evidence>